<name>A0A510E795_9CREN</name>
<dbReference type="KEGG" id="step:IC006_2591"/>
<organism evidence="2 4">
    <name type="scientific">Sulfuracidifex tepidarius</name>
    <dbReference type="NCBI Taxonomy" id="1294262"/>
    <lineage>
        <taxon>Archaea</taxon>
        <taxon>Thermoproteota</taxon>
        <taxon>Thermoprotei</taxon>
        <taxon>Sulfolobales</taxon>
        <taxon>Sulfolobaceae</taxon>
        <taxon>Sulfuracidifex</taxon>
    </lineage>
</organism>
<accession>A0A510E795</accession>
<evidence type="ECO:0000313" key="4">
    <source>
        <dbReference type="Proteomes" id="UP000325030"/>
    </source>
</evidence>
<dbReference type="Proteomes" id="UP000322983">
    <property type="component" value="Chromosome"/>
</dbReference>
<protein>
    <submittedName>
        <fullName evidence="2">Uncharacterized protein</fullName>
    </submittedName>
</protein>
<reference evidence="2 3" key="2">
    <citation type="journal article" date="2020" name="Int. J. Syst. Evol. Microbiol.">
        <title>Sulfuracidifex tepidarius gen. nov., sp. nov. and transfer of Sulfolobus metallicus Huber and Stetter 1992 to the genus Sulfuracidifex as Sulfuracidifex metallicus comb. nov.</title>
        <authorList>
            <person name="Itoh T."/>
            <person name="Miura T."/>
            <person name="Sakai H.D."/>
            <person name="Kato S."/>
            <person name="Ohkuma M."/>
            <person name="Takashina T."/>
        </authorList>
    </citation>
    <scope>NUCLEOTIDE SEQUENCE</scope>
    <source>
        <strain evidence="1 3">IC-006</strain>
        <strain evidence="2">IC-007</strain>
    </source>
</reference>
<dbReference type="EMBL" id="AP018929">
    <property type="protein sequence ID" value="BBG25256.1"/>
    <property type="molecule type" value="Genomic_DNA"/>
</dbReference>
<dbReference type="EMBL" id="AP018930">
    <property type="protein sequence ID" value="BBG28050.1"/>
    <property type="molecule type" value="Genomic_DNA"/>
</dbReference>
<proteinExistence type="predicted"/>
<gene>
    <name evidence="1" type="ORF">IC006_2591</name>
    <name evidence="2" type="ORF">IC007_2605</name>
</gene>
<dbReference type="Proteomes" id="UP000325030">
    <property type="component" value="Chromosome"/>
</dbReference>
<keyword evidence="3" id="KW-1185">Reference proteome</keyword>
<dbReference type="STRING" id="1294262.GCA_001316085_01481"/>
<sequence>MERISIPKFIEARLEGDDADYYLTVSVIPPIVTLENSNDMERKLLLGAKEDRYEDLCKAQPRFCYTVIFGGVFIFREDSPIVRFEKRGYVKKMNNQGKITRVEEVKRAIMEEREECLGTPGICFHSSNLEASLWIDNIGIRHIKGTL</sequence>
<accession>A0A510DYE9</accession>
<evidence type="ECO:0000313" key="1">
    <source>
        <dbReference type="EMBL" id="BBG25256.1"/>
    </source>
</evidence>
<dbReference type="AlphaFoldDB" id="A0A510E795"/>
<evidence type="ECO:0000313" key="3">
    <source>
        <dbReference type="Proteomes" id="UP000322983"/>
    </source>
</evidence>
<dbReference type="OrthoDB" id="34441at2157"/>
<dbReference type="GeneID" id="41718877"/>
<dbReference type="RefSeq" id="WP_054845817.1">
    <property type="nucleotide sequence ID" value="NZ_AP018929.1"/>
</dbReference>
<evidence type="ECO:0000313" key="2">
    <source>
        <dbReference type="EMBL" id="BBG28050.1"/>
    </source>
</evidence>
<reference evidence="4" key="1">
    <citation type="submission" date="2018-09" db="EMBL/GenBank/DDBJ databases">
        <title>Complete Genome Sequencing of Sulfolobus sp. JCM 16834.</title>
        <authorList>
            <person name="Kato S."/>
            <person name="Itoh T."/>
            <person name="Ohkuma M."/>
        </authorList>
    </citation>
    <scope>NUCLEOTIDE SEQUENCE [LARGE SCALE GENOMIC DNA]</scope>
    <source>
        <strain evidence="4">IC-007</strain>
    </source>
</reference>